<dbReference type="PANTHER" id="PTHR43798">
    <property type="entry name" value="MONOACYLGLYCEROL LIPASE"/>
    <property type="match status" value="1"/>
</dbReference>
<organism evidence="2 3">
    <name type="scientific">Phycomyces blakesleeanus</name>
    <dbReference type="NCBI Taxonomy" id="4837"/>
    <lineage>
        <taxon>Eukaryota</taxon>
        <taxon>Fungi</taxon>
        <taxon>Fungi incertae sedis</taxon>
        <taxon>Mucoromycota</taxon>
        <taxon>Mucoromycotina</taxon>
        <taxon>Mucoromycetes</taxon>
        <taxon>Mucorales</taxon>
        <taxon>Phycomycetaceae</taxon>
        <taxon>Phycomyces</taxon>
    </lineage>
</organism>
<protein>
    <submittedName>
        <fullName evidence="2">Alpha/Beta hydrolase protein</fullName>
    </submittedName>
</protein>
<evidence type="ECO:0000259" key="1">
    <source>
        <dbReference type="Pfam" id="PF12697"/>
    </source>
</evidence>
<gene>
    <name evidence="2" type="ORF">J3Q64DRAFT_1777565</name>
</gene>
<feature type="domain" description="AB hydrolase-1" evidence="1">
    <location>
        <begin position="49"/>
        <end position="308"/>
    </location>
</feature>
<dbReference type="InterPro" id="IPR050266">
    <property type="entry name" value="AB_hydrolase_sf"/>
</dbReference>
<sequence length="330" mass="37919">MFYLVPTSQHIIPVSPRTPGYDTQRLAVDKHVFDSLKPTRCRFAFLWSHSNGFHKESLHVQMKAHLDKLRQDSSYDDVEIHYVSWDARNHGESARLNENTFSNRYTWMDNAMDTLQVIEEMGLNTDYQSFIGIGHSFGATSMILAEFLYPKSFDGLCVIEPVMTIGVVDADAWNQAPVLGSLKRRDTWSSREEALETLKKRKFWKLFHPDVLNSYVQYGMYDTKEGTIKLKCPREQEYHVFQCSYYDCATAYASLRALSIPVHFLYALQSNFVLPEDARSVTGQSTMVTLKFVKGTHMAPNEDPEDIAIEAKAFTDKVHGYRSRIIKANL</sequence>
<name>A0ABR3AHA5_PHYBL</name>
<dbReference type="SUPFAM" id="SSF53474">
    <property type="entry name" value="alpha/beta-Hydrolases"/>
    <property type="match status" value="1"/>
</dbReference>
<dbReference type="InterPro" id="IPR029058">
    <property type="entry name" value="AB_hydrolase_fold"/>
</dbReference>
<reference evidence="2 3" key="1">
    <citation type="submission" date="2024-04" db="EMBL/GenBank/DDBJ databases">
        <title>Symmetric and asymmetric DNA N6-adenine methylation regulates different biological responses in Mucorales.</title>
        <authorList>
            <consortium name="Lawrence Berkeley National Laboratory"/>
            <person name="Lax C."/>
            <person name="Mondo S.J."/>
            <person name="Osorio-Concepcion M."/>
            <person name="Muszewska A."/>
            <person name="Corrochano-Luque M."/>
            <person name="Gutierrez G."/>
            <person name="Riley R."/>
            <person name="Lipzen A."/>
            <person name="Guo J."/>
            <person name="Hundley H."/>
            <person name="Amirebrahimi M."/>
            <person name="Ng V."/>
            <person name="Lorenzo-Gutierrez D."/>
            <person name="Binder U."/>
            <person name="Yang J."/>
            <person name="Song Y."/>
            <person name="Canovas D."/>
            <person name="Navarro E."/>
            <person name="Freitag M."/>
            <person name="Gabaldon T."/>
            <person name="Grigoriev I.V."/>
            <person name="Corrochano L.M."/>
            <person name="Nicolas F.E."/>
            <person name="Garre V."/>
        </authorList>
    </citation>
    <scope>NUCLEOTIDE SEQUENCE [LARGE SCALE GENOMIC DNA]</scope>
    <source>
        <strain evidence="2 3">L51</strain>
    </source>
</reference>
<keyword evidence="2" id="KW-0378">Hydrolase</keyword>
<dbReference type="EMBL" id="JBCLYO010000041">
    <property type="protein sequence ID" value="KAL0074612.1"/>
    <property type="molecule type" value="Genomic_DNA"/>
</dbReference>
<dbReference type="InterPro" id="IPR000073">
    <property type="entry name" value="AB_hydrolase_1"/>
</dbReference>
<proteinExistence type="predicted"/>
<evidence type="ECO:0000313" key="2">
    <source>
        <dbReference type="EMBL" id="KAL0074612.1"/>
    </source>
</evidence>
<dbReference type="Gene3D" id="3.40.50.1820">
    <property type="entry name" value="alpha/beta hydrolase"/>
    <property type="match status" value="1"/>
</dbReference>
<dbReference type="Proteomes" id="UP001448207">
    <property type="component" value="Unassembled WGS sequence"/>
</dbReference>
<keyword evidence="3" id="KW-1185">Reference proteome</keyword>
<dbReference type="GO" id="GO:0016787">
    <property type="term" value="F:hydrolase activity"/>
    <property type="evidence" value="ECO:0007669"/>
    <property type="project" value="UniProtKB-KW"/>
</dbReference>
<accession>A0ABR3AHA5</accession>
<dbReference type="Pfam" id="PF12697">
    <property type="entry name" value="Abhydrolase_6"/>
    <property type="match status" value="1"/>
</dbReference>
<evidence type="ECO:0000313" key="3">
    <source>
        <dbReference type="Proteomes" id="UP001448207"/>
    </source>
</evidence>
<comment type="caution">
    <text evidence="2">The sequence shown here is derived from an EMBL/GenBank/DDBJ whole genome shotgun (WGS) entry which is preliminary data.</text>
</comment>